<evidence type="ECO:0000256" key="11">
    <source>
        <dbReference type="ARBA" id="ARBA00023288"/>
    </source>
</evidence>
<evidence type="ECO:0000256" key="2">
    <source>
        <dbReference type="ARBA" id="ARBA00004156"/>
    </source>
</evidence>
<dbReference type="GO" id="GO:0005525">
    <property type="term" value="F:GTP binding"/>
    <property type="evidence" value="ECO:0007669"/>
    <property type="project" value="UniProtKB-KW"/>
</dbReference>
<dbReference type="PANTHER" id="PTHR47979">
    <property type="entry name" value="DRAB11-RELATED"/>
    <property type="match status" value="1"/>
</dbReference>
<dbReference type="PROSITE" id="PS51420">
    <property type="entry name" value="RHO"/>
    <property type="match status" value="1"/>
</dbReference>
<dbReference type="SMART" id="SM00173">
    <property type="entry name" value="RAS"/>
    <property type="match status" value="1"/>
</dbReference>
<keyword evidence="8" id="KW-0653">Protein transport</keyword>
<keyword evidence="8" id="KW-0813">Transport</keyword>
<dbReference type="PROSITE" id="PS51419">
    <property type="entry name" value="RAB"/>
    <property type="match status" value="1"/>
</dbReference>
<dbReference type="SMART" id="SM00176">
    <property type="entry name" value="RAN"/>
    <property type="match status" value="1"/>
</dbReference>
<dbReference type="GO" id="GO:0015031">
    <property type="term" value="P:protein transport"/>
    <property type="evidence" value="ECO:0007669"/>
    <property type="project" value="UniProtKB-KW"/>
</dbReference>
<dbReference type="CDD" id="cd01868">
    <property type="entry name" value="Rab11_like"/>
    <property type="match status" value="1"/>
</dbReference>
<evidence type="ECO:0000256" key="14">
    <source>
        <dbReference type="ARBA" id="ARBA00047660"/>
    </source>
</evidence>
<comment type="caution">
    <text evidence="16">The sequence shown here is derived from an EMBL/GenBank/DDBJ whole genome shotgun (WGS) entry which is preliminary data.</text>
</comment>
<keyword evidence="11" id="KW-0449">Lipoprotein</keyword>
<comment type="catalytic activity">
    <reaction evidence="14">
        <text>GTP + H2O = GDP + phosphate + H(+)</text>
        <dbReference type="Rhea" id="RHEA:19669"/>
        <dbReference type="ChEBI" id="CHEBI:15377"/>
        <dbReference type="ChEBI" id="CHEBI:15378"/>
        <dbReference type="ChEBI" id="CHEBI:37565"/>
        <dbReference type="ChEBI" id="CHEBI:43474"/>
        <dbReference type="ChEBI" id="CHEBI:58189"/>
        <dbReference type="EC" id="3.6.5.2"/>
    </reaction>
    <physiologicalReaction direction="left-to-right" evidence="14">
        <dbReference type="Rhea" id="RHEA:19670"/>
    </physiologicalReaction>
</comment>
<dbReference type="FunFam" id="3.40.50.300:FF:000085">
    <property type="entry name" value="Putative ras-related protein rab-11a"/>
    <property type="match status" value="1"/>
</dbReference>
<keyword evidence="7" id="KW-0547">Nucleotide-binding</keyword>
<evidence type="ECO:0000256" key="6">
    <source>
        <dbReference type="ARBA" id="ARBA00022481"/>
    </source>
</evidence>
<evidence type="ECO:0000256" key="8">
    <source>
        <dbReference type="ARBA" id="ARBA00022927"/>
    </source>
</evidence>
<reference evidence="16 17" key="1">
    <citation type="journal article" date="2020" name="Nature">
        <title>Six reference-quality genomes reveal evolution of bat adaptations.</title>
        <authorList>
            <person name="Jebb D."/>
            <person name="Huang Z."/>
            <person name="Pippel M."/>
            <person name="Hughes G.M."/>
            <person name="Lavrichenko K."/>
            <person name="Devanna P."/>
            <person name="Winkler S."/>
            <person name="Jermiin L.S."/>
            <person name="Skirmuntt E.C."/>
            <person name="Katzourakis A."/>
            <person name="Burkitt-Gray L."/>
            <person name="Ray D.A."/>
            <person name="Sullivan K.A.M."/>
            <person name="Roscito J.G."/>
            <person name="Kirilenko B.M."/>
            <person name="Davalos L.M."/>
            <person name="Corthals A.P."/>
            <person name="Power M.L."/>
            <person name="Jones G."/>
            <person name="Ransome R.D."/>
            <person name="Dechmann D.K.N."/>
            <person name="Locatelli A.G."/>
            <person name="Puechmaille S.J."/>
            <person name="Fedrigo O."/>
            <person name="Jarvis E.D."/>
            <person name="Hiller M."/>
            <person name="Vernes S.C."/>
            <person name="Myers E.W."/>
            <person name="Teeling E.C."/>
        </authorList>
    </citation>
    <scope>NUCLEOTIDE SEQUENCE [LARGE SCALE GENOMIC DNA]</scope>
    <source>
        <strain evidence="16">MRouAeg1</strain>
        <tissue evidence="16">Muscle</tissue>
    </source>
</reference>
<evidence type="ECO:0000256" key="7">
    <source>
        <dbReference type="ARBA" id="ARBA00022741"/>
    </source>
</evidence>
<dbReference type="EMBL" id="JACASE010000016">
    <property type="protein sequence ID" value="KAF6402229.1"/>
    <property type="molecule type" value="Genomic_DNA"/>
</dbReference>
<gene>
    <name evidence="16" type="ORF">HJG63_016256</name>
</gene>
<dbReference type="PROSITE" id="PS51421">
    <property type="entry name" value="RAS"/>
    <property type="match status" value="1"/>
</dbReference>
<dbReference type="GO" id="GO:0003925">
    <property type="term" value="F:G protein activity"/>
    <property type="evidence" value="ECO:0007669"/>
    <property type="project" value="UniProtKB-EC"/>
</dbReference>
<dbReference type="Pfam" id="PF00071">
    <property type="entry name" value="Ras"/>
    <property type="match status" value="1"/>
</dbReference>
<evidence type="ECO:0000256" key="9">
    <source>
        <dbReference type="ARBA" id="ARBA00023134"/>
    </source>
</evidence>
<keyword evidence="12" id="KW-0636">Prenylation</keyword>
<dbReference type="EC" id="3.6.5.2" evidence="5"/>
<dbReference type="InterPro" id="IPR027417">
    <property type="entry name" value="P-loop_NTPase"/>
</dbReference>
<evidence type="ECO:0000313" key="16">
    <source>
        <dbReference type="EMBL" id="KAF6402229.1"/>
    </source>
</evidence>
<sequence>MGTRDDEYDYLFKVVLIGDSGVGKSNLLSRFTRNEFNLESKSTIGVEFATRSIQVDGKTIKAQIWDTAGQERYRAITSAYYRGAVGALLVYDIAKHLTYENVERWLKELRDHADSNIVIMLVGNKSDLRHLRAVPTDEARAFAEKNNLSFIETSALDSTNVEEAFKNILTGAPRAQGGGMGRAPATLVAHSQMQPLSLHPLNLPFSSDRRTGMAPYTTSGQILPLLALGIQRFLDSAPVGGSCHGSSREQPGGEAGGLGPRAPGFPGVYSEEEAVSDIEEEAWAGGGLCG</sequence>
<dbReference type="InterPro" id="IPR001806">
    <property type="entry name" value="Small_GTPase"/>
</dbReference>
<organism evidence="16 17">
    <name type="scientific">Rousettus aegyptiacus</name>
    <name type="common">Egyptian fruit bat</name>
    <name type="synonym">Pteropus aegyptiacus</name>
    <dbReference type="NCBI Taxonomy" id="9407"/>
    <lineage>
        <taxon>Eukaryota</taxon>
        <taxon>Metazoa</taxon>
        <taxon>Chordata</taxon>
        <taxon>Craniata</taxon>
        <taxon>Vertebrata</taxon>
        <taxon>Euteleostomi</taxon>
        <taxon>Mammalia</taxon>
        <taxon>Eutheria</taxon>
        <taxon>Laurasiatheria</taxon>
        <taxon>Chiroptera</taxon>
        <taxon>Yinpterochiroptera</taxon>
        <taxon>Pteropodoidea</taxon>
        <taxon>Pteropodidae</taxon>
        <taxon>Rousettinae</taxon>
        <taxon>Rousettus</taxon>
    </lineage>
</organism>
<dbReference type="NCBIfam" id="TIGR00231">
    <property type="entry name" value="small_GTP"/>
    <property type="match status" value="1"/>
</dbReference>
<keyword evidence="6" id="KW-0488">Methylation</keyword>
<evidence type="ECO:0000256" key="3">
    <source>
        <dbReference type="ARBA" id="ARBA00004262"/>
    </source>
</evidence>
<comment type="similarity">
    <text evidence="4">Belongs to the small GTPase superfamily. Rab family.</text>
</comment>
<dbReference type="InterPro" id="IPR005225">
    <property type="entry name" value="Small_GTP-bd"/>
</dbReference>
<dbReference type="GO" id="GO:0045335">
    <property type="term" value="C:phagocytic vesicle"/>
    <property type="evidence" value="ECO:0007669"/>
    <property type="project" value="UniProtKB-SubCell"/>
</dbReference>
<keyword evidence="17" id="KW-1185">Reference proteome</keyword>
<dbReference type="SMART" id="SM00174">
    <property type="entry name" value="RHO"/>
    <property type="match status" value="1"/>
</dbReference>
<dbReference type="Proteomes" id="UP000593571">
    <property type="component" value="Unassembled WGS sequence"/>
</dbReference>
<evidence type="ECO:0000256" key="13">
    <source>
        <dbReference type="ARBA" id="ARBA00023329"/>
    </source>
</evidence>
<evidence type="ECO:0000256" key="10">
    <source>
        <dbReference type="ARBA" id="ARBA00023136"/>
    </source>
</evidence>
<dbReference type="PRINTS" id="PR00449">
    <property type="entry name" value="RASTRNSFRMNG"/>
</dbReference>
<keyword evidence="13" id="KW-0968">Cytoplasmic vesicle</keyword>
<dbReference type="InterPro" id="IPR050209">
    <property type="entry name" value="Rab_GTPases_membrane_traffic"/>
</dbReference>
<dbReference type="Gene3D" id="3.40.50.300">
    <property type="entry name" value="P-loop containing nucleotide triphosphate hydrolases"/>
    <property type="match status" value="1"/>
</dbReference>
<evidence type="ECO:0000256" key="12">
    <source>
        <dbReference type="ARBA" id="ARBA00023289"/>
    </source>
</evidence>
<proteinExistence type="inferred from homology"/>
<accession>A0A7J8BUP4</accession>
<feature type="region of interest" description="Disordered" evidence="15">
    <location>
        <begin position="239"/>
        <end position="272"/>
    </location>
</feature>
<dbReference type="GO" id="GO:0055038">
    <property type="term" value="C:recycling endosome membrane"/>
    <property type="evidence" value="ECO:0007669"/>
    <property type="project" value="UniProtKB-SubCell"/>
</dbReference>
<name>A0A7J8BUP4_ROUAE</name>
<protein>
    <recommendedName>
        <fullName evidence="5">small monomeric GTPase</fullName>
        <ecNumber evidence="5">3.6.5.2</ecNumber>
    </recommendedName>
</protein>
<evidence type="ECO:0000313" key="17">
    <source>
        <dbReference type="Proteomes" id="UP000593571"/>
    </source>
</evidence>
<comment type="subcellular location">
    <subcellularLocation>
        <location evidence="2">Cytoplasmic vesicle membrane</location>
    </subcellularLocation>
    <subcellularLocation>
        <location evidence="3">Cytoplasmic vesicle</location>
        <location evidence="3">Phagosome</location>
    </subcellularLocation>
    <subcellularLocation>
        <location evidence="1">Recycling endosome membrane</location>
        <topology evidence="1">Lipid-anchor</topology>
    </subcellularLocation>
</comment>
<evidence type="ECO:0000256" key="15">
    <source>
        <dbReference type="SAM" id="MobiDB-lite"/>
    </source>
</evidence>
<dbReference type="AlphaFoldDB" id="A0A7J8BUP4"/>
<dbReference type="SMART" id="SM00175">
    <property type="entry name" value="RAB"/>
    <property type="match status" value="1"/>
</dbReference>
<keyword evidence="9" id="KW-0342">GTP-binding</keyword>
<keyword evidence="10" id="KW-0472">Membrane</keyword>
<evidence type="ECO:0000256" key="5">
    <source>
        <dbReference type="ARBA" id="ARBA00011984"/>
    </source>
</evidence>
<evidence type="ECO:0000256" key="1">
    <source>
        <dbReference type="ARBA" id="ARBA00004139"/>
    </source>
</evidence>
<evidence type="ECO:0000256" key="4">
    <source>
        <dbReference type="ARBA" id="ARBA00006270"/>
    </source>
</evidence>
<dbReference type="SUPFAM" id="SSF52540">
    <property type="entry name" value="P-loop containing nucleoside triphosphate hydrolases"/>
    <property type="match status" value="1"/>
</dbReference>